<dbReference type="PANTHER" id="PTHR15459:SF3">
    <property type="entry name" value="POLYAMINE-MODULATED FACTOR 1"/>
    <property type="match status" value="1"/>
</dbReference>
<evidence type="ECO:0000256" key="3">
    <source>
        <dbReference type="ARBA" id="ARBA00022618"/>
    </source>
</evidence>
<dbReference type="GO" id="GO:0005634">
    <property type="term" value="C:nucleus"/>
    <property type="evidence" value="ECO:0007669"/>
    <property type="project" value="UniProtKB-SubCell"/>
</dbReference>
<feature type="coiled-coil region" evidence="10">
    <location>
        <begin position="82"/>
        <end position="116"/>
    </location>
</feature>
<dbReference type="AlphaFoldDB" id="A0A9P0W0V2"/>
<evidence type="ECO:0000256" key="9">
    <source>
        <dbReference type="PIRNR" id="PIRNR027153"/>
    </source>
</evidence>
<evidence type="ECO:0000256" key="7">
    <source>
        <dbReference type="ARBA" id="ARBA00023306"/>
    </source>
</evidence>
<keyword evidence="3 9" id="KW-0132">Cell division</keyword>
<accession>A0A9P0W0V2</accession>
<keyword evidence="6 9" id="KW-0539">Nucleus</keyword>
<evidence type="ECO:0000313" key="11">
    <source>
        <dbReference type="EMBL" id="CAH2355408.1"/>
    </source>
</evidence>
<evidence type="ECO:0000256" key="5">
    <source>
        <dbReference type="ARBA" id="ARBA00022838"/>
    </source>
</evidence>
<keyword evidence="2 9" id="KW-0158">Chromosome</keyword>
<proteinExistence type="predicted"/>
<dbReference type="InterPro" id="IPR007128">
    <property type="entry name" value="PMF1/Nnf1"/>
</dbReference>
<dbReference type="GO" id="GO:0000444">
    <property type="term" value="C:MIS12/MIND type complex"/>
    <property type="evidence" value="ECO:0007669"/>
    <property type="project" value="UniProtKB-UniRule"/>
</dbReference>
<dbReference type="GO" id="GO:0051301">
    <property type="term" value="P:cell division"/>
    <property type="evidence" value="ECO:0007669"/>
    <property type="project" value="UniProtKB-UniRule"/>
</dbReference>
<keyword evidence="7 9" id="KW-0131">Cell cycle</keyword>
<reference evidence="11" key="1">
    <citation type="submission" date="2022-03" db="EMBL/GenBank/DDBJ databases">
        <authorList>
            <person name="Legras J.-L."/>
            <person name="Devillers H."/>
            <person name="Grondin C."/>
        </authorList>
    </citation>
    <scope>NUCLEOTIDE SEQUENCE</scope>
    <source>
        <strain evidence="11">CLIB 1423</strain>
    </source>
</reference>
<dbReference type="PIRSF" id="PIRSF027153">
    <property type="entry name" value="Nnf1p"/>
    <property type="match status" value="1"/>
</dbReference>
<dbReference type="InterPro" id="IPR016851">
    <property type="entry name" value="Nnf1"/>
</dbReference>
<dbReference type="PANTHER" id="PTHR15459">
    <property type="entry name" value="POLYAMINE-MODULATED FACTOR 1"/>
    <property type="match status" value="1"/>
</dbReference>
<keyword evidence="4 9" id="KW-0498">Mitosis</keyword>
<dbReference type="Pfam" id="PF03980">
    <property type="entry name" value="Nnf1"/>
    <property type="match status" value="1"/>
</dbReference>
<evidence type="ECO:0000256" key="10">
    <source>
        <dbReference type="SAM" id="Coils"/>
    </source>
</evidence>
<dbReference type="Proteomes" id="UP000837801">
    <property type="component" value="Unassembled WGS sequence"/>
</dbReference>
<evidence type="ECO:0000256" key="1">
    <source>
        <dbReference type="ARBA" id="ARBA00004629"/>
    </source>
</evidence>
<comment type="caution">
    <text evidence="11">The sequence shown here is derived from an EMBL/GenBank/DDBJ whole genome shotgun (WGS) entry which is preliminary data.</text>
</comment>
<evidence type="ECO:0000256" key="2">
    <source>
        <dbReference type="ARBA" id="ARBA00022454"/>
    </source>
</evidence>
<evidence type="ECO:0000256" key="6">
    <source>
        <dbReference type="ARBA" id="ARBA00023242"/>
    </source>
</evidence>
<organism evidence="11 12">
    <name type="scientific">[Candida] railenensis</name>
    <dbReference type="NCBI Taxonomy" id="45579"/>
    <lineage>
        <taxon>Eukaryota</taxon>
        <taxon>Fungi</taxon>
        <taxon>Dikarya</taxon>
        <taxon>Ascomycota</taxon>
        <taxon>Saccharomycotina</taxon>
        <taxon>Pichiomycetes</taxon>
        <taxon>Debaryomycetaceae</taxon>
        <taxon>Kurtzmaniella</taxon>
    </lineage>
</organism>
<protein>
    <recommendedName>
        <fullName evidence="9">Kinetochore-associated protein</fullName>
    </recommendedName>
</protein>
<dbReference type="OrthoDB" id="18453at2759"/>
<evidence type="ECO:0000256" key="4">
    <source>
        <dbReference type="ARBA" id="ARBA00022776"/>
    </source>
</evidence>
<dbReference type="GO" id="GO:0007059">
    <property type="term" value="P:chromosome segregation"/>
    <property type="evidence" value="ECO:0007669"/>
    <property type="project" value="UniProtKB-UniRule"/>
</dbReference>
<keyword evidence="12" id="KW-1185">Reference proteome</keyword>
<evidence type="ECO:0000256" key="8">
    <source>
        <dbReference type="ARBA" id="ARBA00023328"/>
    </source>
</evidence>
<keyword evidence="10" id="KW-0175">Coiled coil</keyword>
<name>A0A9P0W0V2_9ASCO</name>
<dbReference type="EMBL" id="CAKXYY010000026">
    <property type="protein sequence ID" value="CAH2355408.1"/>
    <property type="molecule type" value="Genomic_DNA"/>
</dbReference>
<evidence type="ECO:0000313" key="12">
    <source>
        <dbReference type="Proteomes" id="UP000837801"/>
    </source>
</evidence>
<sequence>MTRAEKIRYERLQLVCRKALEQSIKKSMSLEHIKSCYPEIANSKEGLKHLENARQQMVDFWFTNSLREFNLIFKDRGMEAKLNELDELIQQSYKRLEKYNDKHDDAEIDVDDEVLEEGPVYLNKLTPDRIMEANIIHTKENTLRSLSMIHDQLRLDNEELYSQLKAVSDGSEDIKKTILSEVEFFNEGIAKLKDEEDMVLKNLDTLIESADEYIVKGASV</sequence>
<gene>
    <name evidence="11" type="ORF">CLIB1423_26S00144</name>
</gene>
<comment type="subcellular location">
    <subcellularLocation>
        <location evidence="1 9">Chromosome</location>
        <location evidence="1 9">Centromere</location>
        <location evidence="1 9">Kinetochore</location>
    </subcellularLocation>
    <subcellularLocation>
        <location evidence="9">Nucleus</location>
    </subcellularLocation>
    <text evidence="9">Associated with the kinetochore.</text>
</comment>
<keyword evidence="5 9" id="KW-0995">Kinetochore</keyword>
<keyword evidence="8 9" id="KW-0137">Centromere</keyword>